<dbReference type="EMBL" id="VJON01000027">
    <property type="protein sequence ID" value="TSE33463.1"/>
    <property type="molecule type" value="Genomic_DNA"/>
</dbReference>
<feature type="transmembrane region" description="Helical" evidence="8">
    <location>
        <begin position="338"/>
        <end position="357"/>
    </location>
</feature>
<evidence type="ECO:0000313" key="9">
    <source>
        <dbReference type="EMBL" id="TSE33463.1"/>
    </source>
</evidence>
<keyword evidence="2" id="KW-1003">Cell membrane</keyword>
<dbReference type="EC" id="2.7.8.33" evidence="9"/>
<feature type="transmembrane region" description="Helical" evidence="8">
    <location>
        <begin position="71"/>
        <end position="96"/>
    </location>
</feature>
<keyword evidence="10" id="KW-1185">Reference proteome</keyword>
<evidence type="ECO:0000313" key="10">
    <source>
        <dbReference type="Proteomes" id="UP000318294"/>
    </source>
</evidence>
<keyword evidence="5 8" id="KW-1133">Transmembrane helix</keyword>
<dbReference type="PANTHER" id="PTHR22926">
    <property type="entry name" value="PHOSPHO-N-ACETYLMURAMOYL-PENTAPEPTIDE-TRANSFERASE"/>
    <property type="match status" value="1"/>
</dbReference>
<evidence type="ECO:0000256" key="5">
    <source>
        <dbReference type="ARBA" id="ARBA00022989"/>
    </source>
</evidence>
<feature type="transmembrane region" description="Helical" evidence="8">
    <location>
        <begin position="195"/>
        <end position="214"/>
    </location>
</feature>
<comment type="cofactor">
    <cofactor evidence="7">
        <name>Mg(2+)</name>
        <dbReference type="ChEBI" id="CHEBI:18420"/>
    </cofactor>
</comment>
<evidence type="ECO:0000256" key="4">
    <source>
        <dbReference type="ARBA" id="ARBA00022692"/>
    </source>
</evidence>
<dbReference type="RefSeq" id="WP_144328663.1">
    <property type="nucleotide sequence ID" value="NZ_VJON01000027.1"/>
</dbReference>
<keyword evidence="7" id="KW-0460">Magnesium</keyword>
<evidence type="ECO:0000256" key="2">
    <source>
        <dbReference type="ARBA" id="ARBA00022475"/>
    </source>
</evidence>
<keyword evidence="6 8" id="KW-0472">Membrane</keyword>
<keyword evidence="4 8" id="KW-0812">Transmembrane</keyword>
<evidence type="ECO:0000256" key="8">
    <source>
        <dbReference type="SAM" id="Phobius"/>
    </source>
</evidence>
<dbReference type="GO" id="GO:0005886">
    <property type="term" value="C:plasma membrane"/>
    <property type="evidence" value="ECO:0007669"/>
    <property type="project" value="UniProtKB-SubCell"/>
</dbReference>
<dbReference type="CDD" id="cd06912">
    <property type="entry name" value="GT_MraY_like"/>
    <property type="match status" value="1"/>
</dbReference>
<dbReference type="OrthoDB" id="9783652at2"/>
<comment type="subcellular location">
    <subcellularLocation>
        <location evidence="1">Cell membrane</location>
        <topology evidence="1">Multi-pass membrane protein</topology>
    </subcellularLocation>
</comment>
<feature type="transmembrane region" description="Helical" evidence="8">
    <location>
        <begin position="226"/>
        <end position="243"/>
    </location>
</feature>
<name>A0A554XCB0_9BURK</name>
<sequence length="367" mass="40481">MLIQALVALVVAFAVSAVLVRNGRHWTVGLDDDKPQRFHIGDVPRLGGVALAAGMAIAGVRAALSPTLGDVGLAALNGAELAMWWLAVLPGLAAAWYEDCTQRLEPRWRLLLTFVTGLLAVVLLDLSIARTGFAFLDVFWQSSALFGVCLAVVAIAGLPHAFNIIDGYNGLAGVIAAAAALALAYVAIKVGDWRLAGWLIGLVGATLGFLFWNYPRGLLFAGDGGAYLWGISLAIASIQLVQGNSRVSPWFPMLVFVYPVSETLFSIYRKWVRGESPSVADALHFHQLIYRRIVRQVFEGDQVRRLLIRNNKTSPYLWAFAAFTLVPAVLFWDNSWILMLFCLFFMTAYIVMYRSIIRFKVPTWLRF</sequence>
<dbReference type="GO" id="GO:0009103">
    <property type="term" value="P:lipopolysaccharide biosynthetic process"/>
    <property type="evidence" value="ECO:0007669"/>
    <property type="project" value="TreeGrafter"/>
</dbReference>
<feature type="binding site" evidence="7">
    <location>
        <position position="163"/>
    </location>
    <ligand>
        <name>Mg(2+)</name>
        <dbReference type="ChEBI" id="CHEBI:18420"/>
    </ligand>
</feature>
<feature type="transmembrane region" description="Helical" evidence="8">
    <location>
        <begin position="168"/>
        <end position="188"/>
    </location>
</feature>
<dbReference type="GO" id="GO:0036380">
    <property type="term" value="F:UDP-N-acetylglucosamine-undecaprenyl-phosphate N-acetylglucosaminephosphotransferase activity"/>
    <property type="evidence" value="ECO:0007669"/>
    <property type="project" value="UniProtKB-EC"/>
</dbReference>
<accession>A0A554XCB0</accession>
<gene>
    <name evidence="9" type="primary">tagO</name>
    <name evidence="9" type="ORF">Tchar_01719</name>
</gene>
<evidence type="ECO:0000256" key="6">
    <source>
        <dbReference type="ARBA" id="ARBA00023136"/>
    </source>
</evidence>
<dbReference type="GO" id="GO:0071555">
    <property type="term" value="P:cell wall organization"/>
    <property type="evidence" value="ECO:0007669"/>
    <property type="project" value="TreeGrafter"/>
</dbReference>
<dbReference type="GO" id="GO:0044038">
    <property type="term" value="P:cell wall macromolecule biosynthetic process"/>
    <property type="evidence" value="ECO:0007669"/>
    <property type="project" value="TreeGrafter"/>
</dbReference>
<proteinExistence type="predicted"/>
<feature type="transmembrane region" description="Helical" evidence="8">
    <location>
        <begin position="315"/>
        <end position="332"/>
    </location>
</feature>
<dbReference type="Proteomes" id="UP000318294">
    <property type="component" value="Unassembled WGS sequence"/>
</dbReference>
<dbReference type="PANTHER" id="PTHR22926:SF3">
    <property type="entry name" value="UNDECAPRENYL-PHOSPHATE ALPHA-N-ACETYLGLUCOSAMINYL 1-PHOSPHATE TRANSFERASE"/>
    <property type="match status" value="1"/>
</dbReference>
<feature type="transmembrane region" description="Helical" evidence="8">
    <location>
        <begin position="138"/>
        <end position="162"/>
    </location>
</feature>
<feature type="transmembrane region" description="Helical" evidence="8">
    <location>
        <begin position="46"/>
        <end position="64"/>
    </location>
</feature>
<evidence type="ECO:0000256" key="7">
    <source>
        <dbReference type="PIRSR" id="PIRSR600715-1"/>
    </source>
</evidence>
<comment type="caution">
    <text evidence="9">The sequence shown here is derived from an EMBL/GenBank/DDBJ whole genome shotgun (WGS) entry which is preliminary data.</text>
</comment>
<dbReference type="Pfam" id="PF00953">
    <property type="entry name" value="Glycos_transf_4"/>
    <property type="match status" value="1"/>
</dbReference>
<reference evidence="9 10" key="1">
    <citation type="submission" date="2019-07" db="EMBL/GenBank/DDBJ databases">
        <title>Tepidimonas charontis SPSP-6 draft genome.</title>
        <authorList>
            <person name="Da Costa M.S."/>
            <person name="Froufe H.J.C."/>
            <person name="Egas C."/>
            <person name="Albuquerque L."/>
        </authorList>
    </citation>
    <scope>NUCLEOTIDE SEQUENCE [LARGE SCALE GENOMIC DNA]</scope>
    <source>
        <strain evidence="9 10">SPSP-6</strain>
    </source>
</reference>
<dbReference type="InterPro" id="IPR000715">
    <property type="entry name" value="Glycosyl_transferase_4"/>
</dbReference>
<keyword evidence="3 9" id="KW-0808">Transferase</keyword>
<dbReference type="GO" id="GO:0046872">
    <property type="term" value="F:metal ion binding"/>
    <property type="evidence" value="ECO:0007669"/>
    <property type="project" value="UniProtKB-KW"/>
</dbReference>
<feature type="transmembrane region" description="Helical" evidence="8">
    <location>
        <begin position="108"/>
        <end position="126"/>
    </location>
</feature>
<feature type="binding site" evidence="7">
    <location>
        <position position="223"/>
    </location>
    <ligand>
        <name>Mg(2+)</name>
        <dbReference type="ChEBI" id="CHEBI:18420"/>
    </ligand>
</feature>
<dbReference type="AlphaFoldDB" id="A0A554XCB0"/>
<evidence type="ECO:0000256" key="3">
    <source>
        <dbReference type="ARBA" id="ARBA00022679"/>
    </source>
</evidence>
<organism evidence="9 10">
    <name type="scientific">Tepidimonas charontis</name>
    <dbReference type="NCBI Taxonomy" id="2267262"/>
    <lineage>
        <taxon>Bacteria</taxon>
        <taxon>Pseudomonadati</taxon>
        <taxon>Pseudomonadota</taxon>
        <taxon>Betaproteobacteria</taxon>
        <taxon>Burkholderiales</taxon>
        <taxon>Tepidimonas</taxon>
    </lineage>
</organism>
<protein>
    <submittedName>
        <fullName evidence="9">Putative undecaprenyl-phosphate N-acetylglucosaminyl 1-phosphate transferase</fullName>
        <ecNumber evidence="9">2.7.8.33</ecNumber>
    </submittedName>
</protein>
<evidence type="ECO:0000256" key="1">
    <source>
        <dbReference type="ARBA" id="ARBA00004651"/>
    </source>
</evidence>
<keyword evidence="7" id="KW-0479">Metal-binding</keyword>